<evidence type="ECO:0000256" key="6">
    <source>
        <dbReference type="SAM" id="MobiDB-lite"/>
    </source>
</evidence>
<dbReference type="PANTHER" id="PTHR48053">
    <property type="entry name" value="LEUCINE RICH REPEAT FAMILY PROTEIN, EXPRESSED"/>
    <property type="match status" value="1"/>
</dbReference>
<dbReference type="GO" id="GO:0016301">
    <property type="term" value="F:kinase activity"/>
    <property type="evidence" value="ECO:0007669"/>
    <property type="project" value="UniProtKB-KW"/>
</dbReference>
<dbReference type="SUPFAM" id="SSF52058">
    <property type="entry name" value="L domain-like"/>
    <property type="match status" value="2"/>
</dbReference>
<feature type="compositionally biased region" description="Basic and acidic residues" evidence="6">
    <location>
        <begin position="178"/>
        <end position="196"/>
    </location>
</feature>
<dbReference type="Proteomes" id="UP001153069">
    <property type="component" value="Unassembled WGS sequence"/>
</dbReference>
<comment type="caution">
    <text evidence="8">The sequence shown here is derived from an EMBL/GenBank/DDBJ whole genome shotgun (WGS) entry which is preliminary data.</text>
</comment>
<evidence type="ECO:0000256" key="2">
    <source>
        <dbReference type="ARBA" id="ARBA00022614"/>
    </source>
</evidence>
<dbReference type="EMBL" id="CAICTM010000526">
    <property type="protein sequence ID" value="CAB9512270.1"/>
    <property type="molecule type" value="Genomic_DNA"/>
</dbReference>
<keyword evidence="7" id="KW-1133">Transmembrane helix</keyword>
<dbReference type="AlphaFoldDB" id="A0A9N8E528"/>
<dbReference type="InterPro" id="IPR051716">
    <property type="entry name" value="Plant_RL_S/T_kinase"/>
</dbReference>
<evidence type="ECO:0000313" key="9">
    <source>
        <dbReference type="Proteomes" id="UP001153069"/>
    </source>
</evidence>
<keyword evidence="8" id="KW-0808">Transferase</keyword>
<protein>
    <submittedName>
        <fullName evidence="8">LRR receptor-like serine threonine-protein kinase</fullName>
    </submittedName>
</protein>
<dbReference type="PANTHER" id="PTHR48053:SF164">
    <property type="entry name" value="LEUCINE-RICH REPEAT-CONTAINING N-TERMINAL PLANT-TYPE DOMAIN-CONTAINING PROTEIN"/>
    <property type="match status" value="1"/>
</dbReference>
<dbReference type="Pfam" id="PF00560">
    <property type="entry name" value="LRR_1"/>
    <property type="match status" value="3"/>
</dbReference>
<evidence type="ECO:0000313" key="8">
    <source>
        <dbReference type="EMBL" id="CAB9512270.1"/>
    </source>
</evidence>
<dbReference type="Gene3D" id="3.80.10.10">
    <property type="entry name" value="Ribonuclease Inhibitor"/>
    <property type="match status" value="2"/>
</dbReference>
<evidence type="ECO:0000256" key="1">
    <source>
        <dbReference type="ARBA" id="ARBA00004167"/>
    </source>
</evidence>
<feature type="region of interest" description="Disordered" evidence="6">
    <location>
        <begin position="177"/>
        <end position="196"/>
    </location>
</feature>
<feature type="compositionally biased region" description="Polar residues" evidence="6">
    <location>
        <begin position="119"/>
        <end position="132"/>
    </location>
</feature>
<keyword evidence="8" id="KW-0675">Receptor</keyword>
<keyword evidence="8" id="KW-0418">Kinase</keyword>
<feature type="compositionally biased region" description="Acidic residues" evidence="6">
    <location>
        <begin position="86"/>
        <end position="97"/>
    </location>
</feature>
<reference evidence="8" key="1">
    <citation type="submission" date="2020-06" db="EMBL/GenBank/DDBJ databases">
        <authorList>
            <consortium name="Plant Systems Biology data submission"/>
        </authorList>
    </citation>
    <scope>NUCLEOTIDE SEQUENCE</scope>
    <source>
        <strain evidence="8">D6</strain>
    </source>
</reference>
<keyword evidence="3" id="KW-0732">Signal</keyword>
<feature type="compositionally biased region" description="Basic and acidic residues" evidence="6">
    <location>
        <begin position="24"/>
        <end position="33"/>
    </location>
</feature>
<accession>A0A9N8E528</accession>
<dbReference type="InterPro" id="IPR001611">
    <property type="entry name" value="Leu-rich_rpt"/>
</dbReference>
<dbReference type="FunFam" id="3.80.10.10:FF:000041">
    <property type="entry name" value="LRR receptor-like serine/threonine-protein kinase ERECTA"/>
    <property type="match status" value="1"/>
</dbReference>
<evidence type="ECO:0000256" key="7">
    <source>
        <dbReference type="SAM" id="Phobius"/>
    </source>
</evidence>
<dbReference type="OrthoDB" id="205182at2759"/>
<keyword evidence="4" id="KW-0677">Repeat</keyword>
<name>A0A9N8E528_9STRA</name>
<evidence type="ECO:0000256" key="5">
    <source>
        <dbReference type="ARBA" id="ARBA00023136"/>
    </source>
</evidence>
<evidence type="ECO:0000256" key="4">
    <source>
        <dbReference type="ARBA" id="ARBA00022737"/>
    </source>
</evidence>
<feature type="compositionally biased region" description="Polar residues" evidence="6">
    <location>
        <begin position="9"/>
        <end position="22"/>
    </location>
</feature>
<keyword evidence="7" id="KW-0812">Transmembrane</keyword>
<dbReference type="GO" id="GO:0016020">
    <property type="term" value="C:membrane"/>
    <property type="evidence" value="ECO:0007669"/>
    <property type="project" value="UniProtKB-SubCell"/>
</dbReference>
<proteinExistence type="predicted"/>
<feature type="compositionally biased region" description="Polar residues" evidence="6">
    <location>
        <begin position="72"/>
        <end position="81"/>
    </location>
</feature>
<sequence>MSLEKGKQENNANNHQTASYWQNRFDEESEKFTLKGQQQGQSKVKESTESIVTEKTTAGSNNGLIKKETDKGQSNVASYWQQRFDEESDGEEEGPTDSDEKSKPPGKGRAVGEAKHPSSACTVSVQNRQEFSADTMKTERTATPDSGASLLRHSKIRSRGVPGAFGVPGIQGPVGGSEEMHADNASREGRADTPSAEQERPVLHEHTSGLAVAAPVVDDSRDLENARPITLDESEHFTERERAQLEKKKQTQFHITIGVLMAIALVIFFVIFAVVESEDGASKQEIHSRPVMNATNSPETEPPKTRFDILAGLLPDYTIERIQIEGTPQAFAFHWLENDTSFEFYSDKRLQQRYALATFWFSTNGEDWGPNWLNITQHECYWEHFMGCGPQYDAFGMRNSPFRFINGSCAPIGTGVSNSTEIDATTTLDDDDFLYLAMYEQPLGGEIPPEIELLTSLKVIQFYGTTIKGTIPSVVTKITWLQDLVLGDTALTGTIPSELALLTALKSLELGGTGLTGTFPSELGLLSNLVTFHIAETNVTESIPVEYSNLGNLLDFYVVGNLISGTIPSELALMSSLEWFIVWNNNLSGRIPSELAALDNVWLFYFLQNSFTGTIPTEFGTIKGIEDPRWFSPHEGQLYFSNNMMTGKIPSELGQATKLWRLYLNDNYFTGTLPTELGRCTNLQRLSIHSNSLSGTIPEELTLMRSVERLHLHSNYLSGTLPDGLSACNHTMDFRVSDNFFTGTVPHELKNWTQVAQIHLNNNEFTGQLPSELGSLGTLKELKVASNLFTGTIPTDIGLLAVNGNFKLLNLTDNENLYGSIPEELCDWASDPGLGNVVEFDCGPVCGCSCPCSMPEAPLSNVSSSLVVIPNLANDSAVDGGL</sequence>
<keyword evidence="5 7" id="KW-0472">Membrane</keyword>
<gene>
    <name evidence="8" type="ORF">SEMRO_527_G160550.1</name>
</gene>
<comment type="subcellular location">
    <subcellularLocation>
        <location evidence="1">Membrane</location>
        <topology evidence="1">Single-pass membrane protein</topology>
    </subcellularLocation>
</comment>
<dbReference type="FunFam" id="3.80.10.10:FF:000095">
    <property type="entry name" value="LRR receptor-like serine/threonine-protein kinase GSO1"/>
    <property type="match status" value="1"/>
</dbReference>
<feature type="region of interest" description="Disordered" evidence="6">
    <location>
        <begin position="1"/>
        <end position="147"/>
    </location>
</feature>
<organism evidence="8 9">
    <name type="scientific">Seminavis robusta</name>
    <dbReference type="NCBI Taxonomy" id="568900"/>
    <lineage>
        <taxon>Eukaryota</taxon>
        <taxon>Sar</taxon>
        <taxon>Stramenopiles</taxon>
        <taxon>Ochrophyta</taxon>
        <taxon>Bacillariophyta</taxon>
        <taxon>Bacillariophyceae</taxon>
        <taxon>Bacillariophycidae</taxon>
        <taxon>Naviculales</taxon>
        <taxon>Naviculaceae</taxon>
        <taxon>Seminavis</taxon>
    </lineage>
</organism>
<feature type="compositionally biased region" description="Polar residues" evidence="6">
    <location>
        <begin position="49"/>
        <end position="63"/>
    </location>
</feature>
<feature type="transmembrane region" description="Helical" evidence="7">
    <location>
        <begin position="253"/>
        <end position="275"/>
    </location>
</feature>
<evidence type="ECO:0000256" key="3">
    <source>
        <dbReference type="ARBA" id="ARBA00022729"/>
    </source>
</evidence>
<keyword evidence="9" id="KW-1185">Reference proteome</keyword>
<keyword evidence="2" id="KW-0433">Leucine-rich repeat</keyword>
<dbReference type="InterPro" id="IPR032675">
    <property type="entry name" value="LRR_dom_sf"/>
</dbReference>